<feature type="compositionally biased region" description="Basic residues" evidence="4">
    <location>
        <begin position="177"/>
        <end position="187"/>
    </location>
</feature>
<dbReference type="InterPro" id="IPR001876">
    <property type="entry name" value="Znf_RanBP2"/>
</dbReference>
<evidence type="ECO:0000256" key="2">
    <source>
        <dbReference type="ARBA" id="ARBA00022771"/>
    </source>
</evidence>
<dbReference type="Pfam" id="PF08325">
    <property type="entry name" value="WLM"/>
    <property type="match status" value="1"/>
</dbReference>
<keyword evidence="2" id="KW-0863">Zinc-finger</keyword>
<dbReference type="Proteomes" id="UP000054399">
    <property type="component" value="Unassembled WGS sequence"/>
</dbReference>
<reference evidence="7" key="1">
    <citation type="submission" date="2015-01" db="EMBL/GenBank/DDBJ databases">
        <title>The Genome Sequence of Cryptococcus gattii MMRL2647.</title>
        <authorList>
            <consortium name="The Broad Institute Genomics Platform"/>
            <person name="Cuomo C."/>
            <person name="Litvintseva A."/>
            <person name="Chen Y."/>
            <person name="Heitman J."/>
            <person name="Sun S."/>
            <person name="Springer D."/>
            <person name="Dromer F."/>
            <person name="Young S."/>
            <person name="Zeng Q."/>
            <person name="Gargeya S."/>
            <person name="Abouelleil A."/>
            <person name="Alvarado L."/>
            <person name="Chapman S.B."/>
            <person name="Gainer-Dewar J."/>
            <person name="Goldberg J."/>
            <person name="Griggs A."/>
            <person name="Gujja S."/>
            <person name="Hansen M."/>
            <person name="Howarth C."/>
            <person name="Imamovic A."/>
            <person name="Larimer J."/>
            <person name="Murphy C."/>
            <person name="Naylor J."/>
            <person name="Pearson M."/>
            <person name="Priest M."/>
            <person name="Roberts A."/>
            <person name="Saif S."/>
            <person name="Shea T."/>
            <person name="Sykes S."/>
            <person name="Wortman J."/>
            <person name="Nusbaum C."/>
            <person name="Birren B."/>
        </authorList>
    </citation>
    <scope>NUCLEOTIDE SEQUENCE [LARGE SCALE GENOMIC DNA]</scope>
    <source>
        <strain evidence="7">IND107</strain>
    </source>
</reference>
<evidence type="ECO:0000256" key="4">
    <source>
        <dbReference type="SAM" id="MobiDB-lite"/>
    </source>
</evidence>
<dbReference type="Gene3D" id="2.30.30.380">
    <property type="entry name" value="Zn-finger domain of Sec23/24"/>
    <property type="match status" value="1"/>
</dbReference>
<feature type="compositionally biased region" description="Basic and acidic residues" evidence="4">
    <location>
        <begin position="198"/>
        <end position="210"/>
    </location>
</feature>
<keyword evidence="1" id="KW-0479">Metal-binding</keyword>
<feature type="compositionally biased region" description="Polar residues" evidence="4">
    <location>
        <begin position="435"/>
        <end position="450"/>
    </location>
</feature>
<keyword evidence="3" id="KW-0862">Zinc</keyword>
<protein>
    <recommendedName>
        <fullName evidence="5">WLM domain-containing protein</fullName>
    </recommendedName>
</protein>
<evidence type="ECO:0000256" key="3">
    <source>
        <dbReference type="ARBA" id="ARBA00022833"/>
    </source>
</evidence>
<evidence type="ECO:0000256" key="1">
    <source>
        <dbReference type="ARBA" id="ARBA00022723"/>
    </source>
</evidence>
<reference evidence="6 7" key="2">
    <citation type="submission" date="2024-01" db="EMBL/GenBank/DDBJ databases">
        <title>Comparative genomics of Cryptococcus and Kwoniella reveals pathogenesis evolution and contrasting modes of karyotype evolution via chromosome fusion or intercentromeric recombination.</title>
        <authorList>
            <person name="Coelho M.A."/>
            <person name="David-Palma M."/>
            <person name="Shea T."/>
            <person name="Bowers K."/>
            <person name="Mcginley-Smith S."/>
            <person name="Mohammad A.W."/>
            <person name="Gnirke A."/>
            <person name="Yurkov A.M."/>
            <person name="Nowrousian M."/>
            <person name="Sun S."/>
            <person name="Cuomo C.A."/>
            <person name="Heitman J."/>
        </authorList>
    </citation>
    <scope>NUCLEOTIDE SEQUENCE [LARGE SCALE GENOMIC DNA]</scope>
    <source>
        <strain evidence="6 7">IND107</strain>
    </source>
</reference>
<dbReference type="InterPro" id="IPR013536">
    <property type="entry name" value="WLM_dom"/>
</dbReference>
<dbReference type="PANTHER" id="PTHR46622:SF1">
    <property type="entry name" value="DNA-DEPENDENT METALLOPROTEASE WSS1"/>
    <property type="match status" value="1"/>
</dbReference>
<organism evidence="6 7">
    <name type="scientific">Cryptococcus tetragattii IND107</name>
    <dbReference type="NCBI Taxonomy" id="1296105"/>
    <lineage>
        <taxon>Eukaryota</taxon>
        <taxon>Fungi</taxon>
        <taxon>Dikarya</taxon>
        <taxon>Basidiomycota</taxon>
        <taxon>Agaricomycotina</taxon>
        <taxon>Tremellomycetes</taxon>
        <taxon>Tremellales</taxon>
        <taxon>Cryptococcaceae</taxon>
        <taxon>Cryptococcus</taxon>
        <taxon>Cryptococcus gattii species complex</taxon>
    </lineage>
</organism>
<feature type="region of interest" description="Disordered" evidence="4">
    <location>
        <begin position="174"/>
        <end position="220"/>
    </location>
</feature>
<dbReference type="InterPro" id="IPR036443">
    <property type="entry name" value="Znf_RanBP2_sf"/>
</dbReference>
<comment type="caution">
    <text evidence="6">The sequence shown here is derived from an EMBL/GenBank/DDBJ whole genome shotgun (WGS) entry which is preliminary data.</text>
</comment>
<evidence type="ECO:0000313" key="6">
    <source>
        <dbReference type="EMBL" id="KAL0252504.1"/>
    </source>
</evidence>
<feature type="domain" description="WLM" evidence="5">
    <location>
        <begin position="10"/>
        <end position="192"/>
    </location>
</feature>
<dbReference type="GeneID" id="91988754"/>
<feature type="compositionally biased region" description="Acidic residues" evidence="4">
    <location>
        <begin position="325"/>
        <end position="340"/>
    </location>
</feature>
<gene>
    <name evidence="6" type="ORF">I308_101896</name>
</gene>
<dbReference type="SUPFAM" id="SSF90209">
    <property type="entry name" value="Ran binding protein zinc finger-like"/>
    <property type="match status" value="1"/>
</dbReference>
<name>A0ABR3BZ05_9TREE</name>
<accession>A0ABR3BZ05</accession>
<dbReference type="EMBL" id="ATAM02000003">
    <property type="protein sequence ID" value="KAL0252504.1"/>
    <property type="molecule type" value="Genomic_DNA"/>
</dbReference>
<dbReference type="PANTHER" id="PTHR46622">
    <property type="entry name" value="DNA-DEPENDENT METALLOPROTEASE WSS1"/>
    <property type="match status" value="1"/>
</dbReference>
<feature type="region of interest" description="Disordered" evidence="4">
    <location>
        <begin position="306"/>
        <end position="454"/>
    </location>
</feature>
<proteinExistence type="predicted"/>
<feature type="compositionally biased region" description="Basic and acidic residues" evidence="4">
    <location>
        <begin position="341"/>
        <end position="354"/>
    </location>
</feature>
<feature type="compositionally biased region" description="Polar residues" evidence="4">
    <location>
        <begin position="382"/>
        <end position="392"/>
    </location>
</feature>
<sequence length="514" mass="57740">MQAPQLRLNERQANPNPYVVFIRSLQSKADHTDAEDILRAVAAQMRIIMKDRFMQIGTLEEAEFNRVFAGRNWNHGQSIELVLRGPSGRFLPMPYIISVMCHEMAHIEQMNHGPKFQKLMREIKADVAKLQARGYYGDGFWSDGKRLADSVRMGGEGLRPSDFPEYVCGVSSSDAKRARRGPRRRQANRTTGLVQGEASHRSGRQTEYRRKAGRRNNVDMGDNGLRLDGIRAITKQDREERKAFVDDKIQMLTRGGMPLTRARKQAGEMWVQENPWWAESNSRSKVAKSKSAAALRAEAAEARLRALAGPSLEDTKPKLEIMSSDTEDENERSDDGIDEIPDPHLSVDDRKREMDEMDEEEKNGLRGGWEDYITPPSVYRPVTSTDSSNSLESKPLAKRPPAPQSSGPSKIRKLQHQGRPPSTVGSIKGEHSSFPVESSLSAVEQESSPIVSPATLQVRRELGKGNKDVFPREDGQPGWRCRLCTFINLMDHGRCDICQARPDGTLPEDVQSII</sequence>
<dbReference type="PROSITE" id="PS51397">
    <property type="entry name" value="WLM"/>
    <property type="match status" value="1"/>
</dbReference>
<evidence type="ECO:0000259" key="5">
    <source>
        <dbReference type="PROSITE" id="PS51397"/>
    </source>
</evidence>
<evidence type="ECO:0000313" key="7">
    <source>
        <dbReference type="Proteomes" id="UP000054399"/>
    </source>
</evidence>
<dbReference type="InterPro" id="IPR053000">
    <property type="entry name" value="WSS1-like_metalloprotease"/>
</dbReference>
<dbReference type="RefSeq" id="XP_066615224.1">
    <property type="nucleotide sequence ID" value="XM_066756447.1"/>
</dbReference>
<keyword evidence="7" id="KW-1185">Reference proteome</keyword>
<dbReference type="PROSITE" id="PS01358">
    <property type="entry name" value="ZF_RANBP2_1"/>
    <property type="match status" value="1"/>
</dbReference>
<dbReference type="Gene3D" id="3.30.2010.10">
    <property type="entry name" value="Metalloproteases ('zincins'), catalytic domain"/>
    <property type="match status" value="1"/>
</dbReference>